<dbReference type="AlphaFoldDB" id="A0A3M9NH06"/>
<protein>
    <submittedName>
        <fullName evidence="1">Uncharacterized protein</fullName>
    </submittedName>
</protein>
<organism evidence="1 2">
    <name type="scientific">Hanamia caeni</name>
    <dbReference type="NCBI Taxonomy" id="2294116"/>
    <lineage>
        <taxon>Bacteria</taxon>
        <taxon>Pseudomonadati</taxon>
        <taxon>Bacteroidota</taxon>
        <taxon>Chitinophagia</taxon>
        <taxon>Chitinophagales</taxon>
        <taxon>Chitinophagaceae</taxon>
        <taxon>Hanamia</taxon>
    </lineage>
</organism>
<dbReference type="Proteomes" id="UP000267223">
    <property type="component" value="Unassembled WGS sequence"/>
</dbReference>
<comment type="caution">
    <text evidence="1">The sequence shown here is derived from an EMBL/GenBank/DDBJ whole genome shotgun (WGS) entry which is preliminary data.</text>
</comment>
<reference evidence="1 2" key="1">
    <citation type="submission" date="2018-11" db="EMBL/GenBank/DDBJ databases">
        <title>Draft genome sequence of Ferruginibacter sp. BO-59.</title>
        <authorList>
            <person name="Im W.T."/>
        </authorList>
    </citation>
    <scope>NUCLEOTIDE SEQUENCE [LARGE SCALE GENOMIC DNA]</scope>
    <source>
        <strain evidence="1 2">BO-59</strain>
    </source>
</reference>
<evidence type="ECO:0000313" key="2">
    <source>
        <dbReference type="Proteomes" id="UP000267223"/>
    </source>
</evidence>
<sequence length="516" mass="55245">MFTVGTNESQAQLIIDSVSFVVQTGGKVTVTNDITSAKGLPSTGKYLLQGTDSQSINMNGKTISNLEIDNVNNVWLQSDLTLTGSLKFSNGKFITDGHSFTLSDIAQASGMADNKFIETNNSGQVIKQIAVNLSSYEIPVGAGSLYRPVFLTTSGSNNGAKVGMQLHNIACSNKPPSTSDYLKSNWTITSNGINGTLSARAKYAETADVFGNEDNLKAYIFDGTDWSSSGTIDKVANTISFSITNTSVNITAIDKFSLLKAKVLLQGPYNTATHLMSDNLRAAGVIPLTDPYSEPPYNTAFVRINDPIAEAADATVFNAQPLQSDNIVDWVFLELRNTVAGDNIVQTRSALVQCDGDIVDVDGKSPVTFNNIADGNYTVAVRHRNHLGISTDPATLTPLLTEKQSVTSFVDFTASSFLFGGNNAHGVASDGKYILWGGDANINGIVRFAGLNNDKDFIYVNSLNSDASATLSAVYSPADVNMDSKIKFNALANDKDFIYTKVLENSSTIVRTESLP</sequence>
<keyword evidence="2" id="KW-1185">Reference proteome</keyword>
<evidence type="ECO:0000313" key="1">
    <source>
        <dbReference type="EMBL" id="RNI36587.1"/>
    </source>
</evidence>
<dbReference type="EMBL" id="RJJR01000007">
    <property type="protein sequence ID" value="RNI36587.1"/>
    <property type="molecule type" value="Genomic_DNA"/>
</dbReference>
<gene>
    <name evidence="1" type="ORF">EFY79_09670</name>
</gene>
<proteinExistence type="predicted"/>
<name>A0A3M9NH06_9BACT</name>
<accession>A0A3M9NH06</accession>